<comment type="function">
    <text evidence="1">Required for the efficient initiation of filament assembly.</text>
</comment>
<evidence type="ECO:0000313" key="5">
    <source>
        <dbReference type="Proteomes" id="UP000186819"/>
    </source>
</evidence>
<keyword evidence="5" id="KW-1185">Reference proteome</keyword>
<name>A0A1N7CAI3_9RHOO</name>
<sequence>MSVNLQPELQRLVQLIDSEAVLLRGFLALLEREEALLLAGDADSLLVLTREKTERFHQLQRIHNDRALLLGRLRRPNTDAAIREVCEPLPDSLRRWDEIHALARDAQARNELNGKLISERLQHNQAAMSILLDAARQPQLYDSAGIARPGGGGRHLGSA</sequence>
<dbReference type="AlphaFoldDB" id="A0A1N7CAI3"/>
<dbReference type="Pfam" id="PF05130">
    <property type="entry name" value="FlgN"/>
    <property type="match status" value="1"/>
</dbReference>
<dbReference type="STRING" id="34027.SAMN05421829_1234"/>
<dbReference type="GO" id="GO:0044780">
    <property type="term" value="P:bacterial-type flagellum assembly"/>
    <property type="evidence" value="ECO:0007669"/>
    <property type="project" value="InterPro"/>
</dbReference>
<dbReference type="InterPro" id="IPR036679">
    <property type="entry name" value="FlgN-like_sf"/>
</dbReference>
<evidence type="ECO:0000256" key="3">
    <source>
        <dbReference type="ARBA" id="ARBA00022795"/>
    </source>
</evidence>
<evidence type="ECO:0000256" key="2">
    <source>
        <dbReference type="ARBA" id="ARBA00007703"/>
    </source>
</evidence>
<gene>
    <name evidence="4" type="ORF">SAMN05421829_1234</name>
</gene>
<keyword evidence="4" id="KW-0969">Cilium</keyword>
<dbReference type="Gene3D" id="1.20.58.300">
    <property type="entry name" value="FlgN-like"/>
    <property type="match status" value="1"/>
</dbReference>
<proteinExistence type="inferred from homology"/>
<keyword evidence="4" id="KW-0282">Flagellum</keyword>
<dbReference type="SUPFAM" id="SSF140566">
    <property type="entry name" value="FlgN-like"/>
    <property type="match status" value="1"/>
</dbReference>
<keyword evidence="4" id="KW-0966">Cell projection</keyword>
<keyword evidence="3" id="KW-1005">Bacterial flagellum biogenesis</keyword>
<reference evidence="5" key="1">
    <citation type="submission" date="2017-01" db="EMBL/GenBank/DDBJ databases">
        <authorList>
            <person name="Varghese N."/>
            <person name="Submissions S."/>
        </authorList>
    </citation>
    <scope>NUCLEOTIDE SEQUENCE [LARGE SCALE GENOMIC DNA]</scope>
    <source>
        <strain evidence="5">ATCC 51758</strain>
    </source>
</reference>
<dbReference type="Proteomes" id="UP000186819">
    <property type="component" value="Unassembled WGS sequence"/>
</dbReference>
<accession>A0A1N7CAI3</accession>
<protein>
    <submittedName>
        <fullName evidence="4">Flagella synthesis protein FlgN</fullName>
    </submittedName>
</protein>
<evidence type="ECO:0000256" key="1">
    <source>
        <dbReference type="ARBA" id="ARBA00002397"/>
    </source>
</evidence>
<organism evidence="4 5">
    <name type="scientific">Aromatoleum tolulyticum</name>
    <dbReference type="NCBI Taxonomy" id="34027"/>
    <lineage>
        <taxon>Bacteria</taxon>
        <taxon>Pseudomonadati</taxon>
        <taxon>Pseudomonadota</taxon>
        <taxon>Betaproteobacteria</taxon>
        <taxon>Rhodocyclales</taxon>
        <taxon>Rhodocyclaceae</taxon>
        <taxon>Aromatoleum</taxon>
    </lineage>
</organism>
<dbReference type="InterPro" id="IPR007809">
    <property type="entry name" value="FlgN-like"/>
</dbReference>
<comment type="similarity">
    <text evidence="2">Belongs to the FlgN family.</text>
</comment>
<evidence type="ECO:0000313" key="4">
    <source>
        <dbReference type="EMBL" id="SIR60606.1"/>
    </source>
</evidence>
<dbReference type="EMBL" id="FTMD01000023">
    <property type="protein sequence ID" value="SIR60606.1"/>
    <property type="molecule type" value="Genomic_DNA"/>
</dbReference>